<protein>
    <submittedName>
        <fullName evidence="1">Uncharacterized protein</fullName>
    </submittedName>
</protein>
<evidence type="ECO:0000313" key="2">
    <source>
        <dbReference type="Proteomes" id="UP000015241"/>
    </source>
</evidence>
<dbReference type="STRING" id="743788.S8DQP1"/>
<proteinExistence type="predicted"/>
<dbReference type="InParanoid" id="S8DQP1"/>
<feature type="non-terminal residue" evidence="1">
    <location>
        <position position="99"/>
    </location>
</feature>
<name>S8DQP1_FOMSC</name>
<dbReference type="HOGENOM" id="CLU_181926_0_0_1"/>
<sequence>RPRYSSLLSKSRGHLRSVLTNGLREATGVPGARMRYNQHDFWKHVLCRYGYKLVGWPDDIPFANLSAIKGGRRPLEELLQLWNTGRLTFIRVASRAEID</sequence>
<dbReference type="Proteomes" id="UP000015241">
    <property type="component" value="Unassembled WGS sequence"/>
</dbReference>
<organism evidence="1 2">
    <name type="scientific">Fomitopsis schrenkii</name>
    <name type="common">Brown rot fungus</name>
    <dbReference type="NCBI Taxonomy" id="2126942"/>
    <lineage>
        <taxon>Eukaryota</taxon>
        <taxon>Fungi</taxon>
        <taxon>Dikarya</taxon>
        <taxon>Basidiomycota</taxon>
        <taxon>Agaricomycotina</taxon>
        <taxon>Agaricomycetes</taxon>
        <taxon>Polyporales</taxon>
        <taxon>Fomitopsis</taxon>
    </lineage>
</organism>
<evidence type="ECO:0000313" key="1">
    <source>
        <dbReference type="EMBL" id="EPS95621.1"/>
    </source>
</evidence>
<gene>
    <name evidence="1" type="ORF">FOMPIDRAFT_1085352</name>
</gene>
<dbReference type="EMBL" id="KE504203">
    <property type="protein sequence ID" value="EPS95621.1"/>
    <property type="molecule type" value="Genomic_DNA"/>
</dbReference>
<dbReference type="OrthoDB" id="3253416at2759"/>
<feature type="non-terminal residue" evidence="1">
    <location>
        <position position="1"/>
    </location>
</feature>
<keyword evidence="2" id="KW-1185">Reference proteome</keyword>
<accession>S8DQP1</accession>
<dbReference type="AlphaFoldDB" id="S8DQP1"/>
<reference evidence="1 2" key="1">
    <citation type="journal article" date="2012" name="Science">
        <title>The Paleozoic origin of enzymatic lignin decomposition reconstructed from 31 fungal genomes.</title>
        <authorList>
            <person name="Floudas D."/>
            <person name="Binder M."/>
            <person name="Riley R."/>
            <person name="Barry K."/>
            <person name="Blanchette R.A."/>
            <person name="Henrissat B."/>
            <person name="Martinez A.T."/>
            <person name="Otillar R."/>
            <person name="Spatafora J.W."/>
            <person name="Yadav J.S."/>
            <person name="Aerts A."/>
            <person name="Benoit I."/>
            <person name="Boyd A."/>
            <person name="Carlson A."/>
            <person name="Copeland A."/>
            <person name="Coutinho P.M."/>
            <person name="de Vries R.P."/>
            <person name="Ferreira P."/>
            <person name="Findley K."/>
            <person name="Foster B."/>
            <person name="Gaskell J."/>
            <person name="Glotzer D."/>
            <person name="Gorecki P."/>
            <person name="Heitman J."/>
            <person name="Hesse C."/>
            <person name="Hori C."/>
            <person name="Igarashi K."/>
            <person name="Jurgens J.A."/>
            <person name="Kallen N."/>
            <person name="Kersten P."/>
            <person name="Kohler A."/>
            <person name="Kuees U."/>
            <person name="Kumar T.K.A."/>
            <person name="Kuo A."/>
            <person name="LaButti K."/>
            <person name="Larrondo L.F."/>
            <person name="Lindquist E."/>
            <person name="Ling A."/>
            <person name="Lombard V."/>
            <person name="Lucas S."/>
            <person name="Lundell T."/>
            <person name="Martin R."/>
            <person name="McLaughlin D.J."/>
            <person name="Morgenstern I."/>
            <person name="Morin E."/>
            <person name="Murat C."/>
            <person name="Nagy L.G."/>
            <person name="Nolan M."/>
            <person name="Ohm R.A."/>
            <person name="Patyshakuliyeva A."/>
            <person name="Rokas A."/>
            <person name="Ruiz-Duenas F.J."/>
            <person name="Sabat G."/>
            <person name="Salamov A."/>
            <person name="Samejima M."/>
            <person name="Schmutz J."/>
            <person name="Slot J.C."/>
            <person name="St John F."/>
            <person name="Stenlid J."/>
            <person name="Sun H."/>
            <person name="Sun S."/>
            <person name="Syed K."/>
            <person name="Tsang A."/>
            <person name="Wiebenga A."/>
            <person name="Young D."/>
            <person name="Pisabarro A."/>
            <person name="Eastwood D.C."/>
            <person name="Martin F."/>
            <person name="Cullen D."/>
            <person name="Grigoriev I.V."/>
            <person name="Hibbett D.S."/>
        </authorList>
    </citation>
    <scope>NUCLEOTIDE SEQUENCE</scope>
    <source>
        <strain evidence="2">FP-58527</strain>
    </source>
</reference>